<protein>
    <submittedName>
        <fullName evidence="2">Uncharacterized protein</fullName>
    </submittedName>
</protein>
<proteinExistence type="predicted"/>
<comment type="caution">
    <text evidence="2">The sequence shown here is derived from an EMBL/GenBank/DDBJ whole genome shotgun (WGS) entry which is preliminary data.</text>
</comment>
<accession>N6V8I6</accession>
<dbReference type="STRING" id="363754.RHSP_26415"/>
<gene>
    <name evidence="2" type="ORF">RHSP_26415</name>
</gene>
<evidence type="ECO:0000313" key="3">
    <source>
        <dbReference type="Proteomes" id="UP000012429"/>
    </source>
</evidence>
<dbReference type="AlphaFoldDB" id="N6V8I6"/>
<evidence type="ECO:0000313" key="2">
    <source>
        <dbReference type="EMBL" id="ENN87337.1"/>
    </source>
</evidence>
<dbReference type="EMBL" id="AQHN01000056">
    <property type="protein sequence ID" value="ENN87337.1"/>
    <property type="molecule type" value="Genomic_DNA"/>
</dbReference>
<dbReference type="Proteomes" id="UP000012429">
    <property type="component" value="Unassembled WGS sequence"/>
</dbReference>
<keyword evidence="3" id="KW-1185">Reference proteome</keyword>
<name>N6V8I6_9HYPH</name>
<reference evidence="2 3" key="1">
    <citation type="journal article" date="2012" name="BMC Genomics">
        <title>Genomic basis of broad host range and environmental adaptability of Rhizobium tropici CIAT 899 and Rhizobium sp. PRF 81 which are used in inoculants for common bean (Phaseolus vulgaris L.).</title>
        <authorList>
            <person name="Ormeno-Orrillo E."/>
            <person name="Menna P."/>
            <person name="Almeida L.G."/>
            <person name="Ollero F.J."/>
            <person name="Nicolas M.F."/>
            <person name="Pains Rodrigues E."/>
            <person name="Shigueyoshi Nakatani A."/>
            <person name="Silva Batista J.S."/>
            <person name="Oliveira Chueire L.M."/>
            <person name="Souza R.C."/>
            <person name="Ribeiro Vasconcelos A.T."/>
            <person name="Megias M."/>
            <person name="Hungria M."/>
            <person name="Martinez-Romero E."/>
        </authorList>
    </citation>
    <scope>NUCLEOTIDE SEQUENCE [LARGE SCALE GENOMIC DNA]</scope>
    <source>
        <strain evidence="2 3">PRF 81</strain>
    </source>
</reference>
<sequence>MIDHPAYGERQCERGDGGNDKRDDCTDHHAAISLEVGGEAPKGPDRPASLPVCLVNFRQVVSNPHIQQGT</sequence>
<feature type="region of interest" description="Disordered" evidence="1">
    <location>
        <begin position="1"/>
        <end position="25"/>
    </location>
</feature>
<evidence type="ECO:0000256" key="1">
    <source>
        <dbReference type="SAM" id="MobiDB-lite"/>
    </source>
</evidence>
<organism evidence="2 3">
    <name type="scientific">Rhizobium freirei PRF 81</name>
    <dbReference type="NCBI Taxonomy" id="363754"/>
    <lineage>
        <taxon>Bacteria</taxon>
        <taxon>Pseudomonadati</taxon>
        <taxon>Pseudomonadota</taxon>
        <taxon>Alphaproteobacteria</taxon>
        <taxon>Hyphomicrobiales</taxon>
        <taxon>Rhizobiaceae</taxon>
        <taxon>Rhizobium/Agrobacterium group</taxon>
        <taxon>Rhizobium</taxon>
    </lineage>
</organism>